<accession>A0ABR4LN32</accession>
<dbReference type="InterPro" id="IPR008397">
    <property type="entry name" value="Alginate_lyase_dom"/>
</dbReference>
<keyword evidence="1 3" id="KW-0732">Signal</keyword>
<dbReference type="EMBL" id="JBFXLQ010000028">
    <property type="protein sequence ID" value="KAL2865939.1"/>
    <property type="molecule type" value="Genomic_DNA"/>
</dbReference>
<evidence type="ECO:0000256" key="3">
    <source>
        <dbReference type="SAM" id="SignalP"/>
    </source>
</evidence>
<dbReference type="GO" id="GO:0016829">
    <property type="term" value="F:lyase activity"/>
    <property type="evidence" value="ECO:0007669"/>
    <property type="project" value="UniProtKB-KW"/>
</dbReference>
<dbReference type="SUPFAM" id="SSF48230">
    <property type="entry name" value="Chondroitin AC/alginate lyase"/>
    <property type="match status" value="1"/>
</dbReference>
<sequence>MKTTPIITTTLLHATHALAIVHPGLLHTNDDFDRIRNNVNSGTEPYLTGWNKLAARANSDYTPRAAEVVCRGASWCDPENYSDLYRDAAAAYANAIYWKVTGETANGDAAAAILDAWSSMLTTVTGSSDKFLASGLYGYQMANAAEVLRDYDGWAGLDSMINMMQSVFLPMNSDFLVNHNGAGPDHYWANWDLCNIASLHAIGVLSDNQTAIDEAIDYFLNGSGMGALNNAIWTIFEEDGTGKPLGQIQEAGRDQGHSLLDIALLGVVAQQSYNQGNDLFAVDDNRILAGAEYVFKYNTGNDVPYTPYSNSEYSQPVISSGSRGGIRPIAELLLAHYSGVKGLDAGWTGKYRDMTVDAGDGAEGGGGDYGSSSGGYDQLGFGTVLYRLD</sequence>
<feature type="chain" id="PRO_5045713808" evidence="3">
    <location>
        <begin position="20"/>
        <end position="389"/>
    </location>
</feature>
<dbReference type="Pfam" id="PF05426">
    <property type="entry name" value="Alginate_lyase"/>
    <property type="match status" value="1"/>
</dbReference>
<feature type="signal peptide" evidence="3">
    <location>
        <begin position="1"/>
        <end position="19"/>
    </location>
</feature>
<dbReference type="RefSeq" id="XP_070884918.1">
    <property type="nucleotide sequence ID" value="XM_071033223.1"/>
</dbReference>
<dbReference type="GeneID" id="98148295"/>
<feature type="domain" description="Alginate lyase" evidence="4">
    <location>
        <begin position="80"/>
        <end position="299"/>
    </location>
</feature>
<dbReference type="InterPro" id="IPR008929">
    <property type="entry name" value="Chondroitin_lyas"/>
</dbReference>
<dbReference type="Proteomes" id="UP001610432">
    <property type="component" value="Unassembled WGS sequence"/>
</dbReference>
<evidence type="ECO:0000256" key="2">
    <source>
        <dbReference type="ARBA" id="ARBA00023239"/>
    </source>
</evidence>
<reference evidence="5 6" key="1">
    <citation type="submission" date="2024-07" db="EMBL/GenBank/DDBJ databases">
        <title>Section-level genome sequencing and comparative genomics of Aspergillus sections Usti and Cavernicolus.</title>
        <authorList>
            <consortium name="Lawrence Berkeley National Laboratory"/>
            <person name="Nybo J.L."/>
            <person name="Vesth T.C."/>
            <person name="Theobald S."/>
            <person name="Frisvad J.C."/>
            <person name="Larsen T.O."/>
            <person name="Kjaerboelling I."/>
            <person name="Rothschild-Mancinelli K."/>
            <person name="Lyhne E.K."/>
            <person name="Kogle M.E."/>
            <person name="Barry K."/>
            <person name="Clum A."/>
            <person name="Na H."/>
            <person name="Ledsgaard L."/>
            <person name="Lin J."/>
            <person name="Lipzen A."/>
            <person name="Kuo A."/>
            <person name="Riley R."/>
            <person name="Mondo S."/>
            <person name="Labutti K."/>
            <person name="Haridas S."/>
            <person name="Pangalinan J."/>
            <person name="Salamov A.A."/>
            <person name="Simmons B.A."/>
            <person name="Magnuson J.K."/>
            <person name="Chen J."/>
            <person name="Drula E."/>
            <person name="Henrissat B."/>
            <person name="Wiebenga A."/>
            <person name="Lubbers R.J."/>
            <person name="Gomes A.C."/>
            <person name="Macurrencykelacurrency M.R."/>
            <person name="Stajich J."/>
            <person name="Grigoriev I.V."/>
            <person name="Mortensen U.H."/>
            <person name="De Vries R.P."/>
            <person name="Baker S.E."/>
            <person name="Andersen M.R."/>
        </authorList>
    </citation>
    <scope>NUCLEOTIDE SEQUENCE [LARGE SCALE GENOMIC DNA]</scope>
    <source>
        <strain evidence="5 6">CBS 449.75</strain>
    </source>
</reference>
<evidence type="ECO:0000256" key="1">
    <source>
        <dbReference type="ARBA" id="ARBA00022729"/>
    </source>
</evidence>
<evidence type="ECO:0000313" key="5">
    <source>
        <dbReference type="EMBL" id="KAL2865939.1"/>
    </source>
</evidence>
<gene>
    <name evidence="5" type="ORF">BJX67DRAFT_382323</name>
</gene>
<dbReference type="Gene3D" id="1.50.10.100">
    <property type="entry name" value="Chondroitin AC/alginate lyase"/>
    <property type="match status" value="1"/>
</dbReference>
<evidence type="ECO:0000313" key="6">
    <source>
        <dbReference type="Proteomes" id="UP001610432"/>
    </source>
</evidence>
<proteinExistence type="predicted"/>
<name>A0ABR4LN32_9EURO</name>
<organism evidence="5 6">
    <name type="scientific">Aspergillus lucknowensis</name>
    <dbReference type="NCBI Taxonomy" id="176173"/>
    <lineage>
        <taxon>Eukaryota</taxon>
        <taxon>Fungi</taxon>
        <taxon>Dikarya</taxon>
        <taxon>Ascomycota</taxon>
        <taxon>Pezizomycotina</taxon>
        <taxon>Eurotiomycetes</taxon>
        <taxon>Eurotiomycetidae</taxon>
        <taxon>Eurotiales</taxon>
        <taxon>Aspergillaceae</taxon>
        <taxon>Aspergillus</taxon>
        <taxon>Aspergillus subgen. Nidulantes</taxon>
    </lineage>
</organism>
<evidence type="ECO:0000259" key="4">
    <source>
        <dbReference type="Pfam" id="PF05426"/>
    </source>
</evidence>
<keyword evidence="2 5" id="KW-0456">Lyase</keyword>
<comment type="caution">
    <text evidence="5">The sequence shown here is derived from an EMBL/GenBank/DDBJ whole genome shotgun (WGS) entry which is preliminary data.</text>
</comment>
<protein>
    <submittedName>
        <fullName evidence="5">Chondroitin AC/alginate lyase</fullName>
    </submittedName>
</protein>
<keyword evidence="6" id="KW-1185">Reference proteome</keyword>